<evidence type="ECO:0000313" key="6">
    <source>
        <dbReference type="Proteomes" id="UP001388673"/>
    </source>
</evidence>
<dbReference type="GeneID" id="92181345"/>
<dbReference type="Pfam" id="PF00026">
    <property type="entry name" value="Asp"/>
    <property type="match status" value="2"/>
</dbReference>
<name>A0AAW0YMK9_9TREE</name>
<evidence type="ECO:0000256" key="1">
    <source>
        <dbReference type="ARBA" id="ARBA00007447"/>
    </source>
</evidence>
<dbReference type="PANTHER" id="PTHR47966">
    <property type="entry name" value="BETA-SITE APP-CLEAVING ENZYME, ISOFORM A-RELATED"/>
    <property type="match status" value="1"/>
</dbReference>
<feature type="compositionally biased region" description="Low complexity" evidence="2">
    <location>
        <begin position="314"/>
        <end position="331"/>
    </location>
</feature>
<feature type="domain" description="Peptidase A1" evidence="4">
    <location>
        <begin position="121"/>
        <end position="588"/>
    </location>
</feature>
<sequence length="742" mass="77290">MLTTTHIVTILSLLPFSFSQLVQPLDSALPLQPAHVRSTPSHSIARNSVPLHRCEVRRRDTEGKRARNSARKRNTKRVSPEVDIGGIELELLHREGGSDGLQKRATGNGSILNLGSSLNTFVVPITIGSPPTTYPLQLDLASSDLLLASTLCTPSSCPASLGTATNPYYDVSRRSEGLVEVNANRTRWNSSYADGTTASGFLIREVITLGEIVVPGQVMGLINSTNLTLSEQRMSGIMGLGFPRLSALSHFLLPETSSSTTNTTATVTSNASSSATPSSSSSPYLPPLLENLVRTPHLPYPVFGLALSPPLVNSSTTTTASSSASSPSGSSRYRVENGSLTLGGVSGLYVSNDSTTGRTINDIEWHDVVPFGRALANTNDSTGVVASTATASRAGVSGTVSVSMAPSASASADSARRKRSVPSELDALPSTVEELGGEEYLFWTLTVQNVTMNGTNVGIRSSYADIGLGSVALLDAGFTGLAGPQQDVVRLFNLIPDARQVKEGQWAVPCNTRMTMGFSFGGRYIQLQPSDWMYAQVASSSFCLAWPIAQASAGDGVDWQLGTPFLKNVYSVFSYGINGKQAPLIGFLPLASPATANTGNATANASTTVQPYGPNPTNIQALSLPTTIQTMLPNAVLANPTWTTPSYVYSAAPTLLREGALQYQGLGNSTEYSVGEVPVFSAEISATSSRPGGVGGSGTVSGGTGSTDTGGSSNAARQRMGVGLGGVLAGLIAGGVMLASHL</sequence>
<dbReference type="PRINTS" id="PR00792">
    <property type="entry name" value="PEPSIN"/>
</dbReference>
<gene>
    <name evidence="5" type="ORF">IAR55_004087</name>
</gene>
<dbReference type="FunFam" id="2.40.70.10:FF:000135">
    <property type="entry name" value="Peptidase, putative"/>
    <property type="match status" value="1"/>
</dbReference>
<dbReference type="InterPro" id="IPR034164">
    <property type="entry name" value="Pepsin-like_dom"/>
</dbReference>
<feature type="region of interest" description="Disordered" evidence="2">
    <location>
        <begin position="59"/>
        <end position="79"/>
    </location>
</feature>
<proteinExistence type="inferred from homology"/>
<feature type="region of interest" description="Disordered" evidence="2">
    <location>
        <begin position="686"/>
        <end position="717"/>
    </location>
</feature>
<dbReference type="InterPro" id="IPR033121">
    <property type="entry name" value="PEPTIDASE_A1"/>
</dbReference>
<feature type="compositionally biased region" description="Basic residues" evidence="2">
    <location>
        <begin position="66"/>
        <end position="76"/>
    </location>
</feature>
<feature type="chain" id="PRO_5043766026" description="Peptidase A1 domain-containing protein" evidence="3">
    <location>
        <begin position="20"/>
        <end position="742"/>
    </location>
</feature>
<dbReference type="EMBL" id="JBCAWK010000007">
    <property type="protein sequence ID" value="KAK8853383.1"/>
    <property type="molecule type" value="Genomic_DNA"/>
</dbReference>
<feature type="compositionally biased region" description="Low complexity" evidence="2">
    <location>
        <begin position="257"/>
        <end position="283"/>
    </location>
</feature>
<dbReference type="InterPro" id="IPR001461">
    <property type="entry name" value="Aspartic_peptidase_A1"/>
</dbReference>
<dbReference type="AlphaFoldDB" id="A0AAW0YMK9"/>
<organism evidence="5 6">
    <name type="scientific">Kwoniella newhampshirensis</name>
    <dbReference type="NCBI Taxonomy" id="1651941"/>
    <lineage>
        <taxon>Eukaryota</taxon>
        <taxon>Fungi</taxon>
        <taxon>Dikarya</taxon>
        <taxon>Basidiomycota</taxon>
        <taxon>Agaricomycotina</taxon>
        <taxon>Tremellomycetes</taxon>
        <taxon>Tremellales</taxon>
        <taxon>Cryptococcaceae</taxon>
        <taxon>Kwoniella</taxon>
    </lineage>
</organism>
<evidence type="ECO:0000256" key="3">
    <source>
        <dbReference type="SAM" id="SignalP"/>
    </source>
</evidence>
<evidence type="ECO:0000259" key="4">
    <source>
        <dbReference type="PROSITE" id="PS51767"/>
    </source>
</evidence>
<evidence type="ECO:0000256" key="2">
    <source>
        <dbReference type="SAM" id="MobiDB-lite"/>
    </source>
</evidence>
<dbReference type="PROSITE" id="PS51767">
    <property type="entry name" value="PEPTIDASE_A1"/>
    <property type="match status" value="1"/>
</dbReference>
<accession>A0AAW0YMK9</accession>
<feature type="compositionally biased region" description="Gly residues" evidence="2">
    <location>
        <begin position="692"/>
        <end position="705"/>
    </location>
</feature>
<feature type="region of interest" description="Disordered" evidence="2">
    <location>
        <begin position="257"/>
        <end position="284"/>
    </location>
</feature>
<dbReference type="CDD" id="cd05471">
    <property type="entry name" value="pepsin_like"/>
    <property type="match status" value="1"/>
</dbReference>
<comment type="similarity">
    <text evidence="1">Belongs to the peptidase A1 family.</text>
</comment>
<dbReference type="GO" id="GO:0006508">
    <property type="term" value="P:proteolysis"/>
    <property type="evidence" value="ECO:0007669"/>
    <property type="project" value="InterPro"/>
</dbReference>
<protein>
    <recommendedName>
        <fullName evidence="4">Peptidase A1 domain-containing protein</fullName>
    </recommendedName>
</protein>
<dbReference type="GO" id="GO:0004190">
    <property type="term" value="F:aspartic-type endopeptidase activity"/>
    <property type="evidence" value="ECO:0007669"/>
    <property type="project" value="InterPro"/>
</dbReference>
<comment type="caution">
    <text evidence="5">The sequence shown here is derived from an EMBL/GenBank/DDBJ whole genome shotgun (WGS) entry which is preliminary data.</text>
</comment>
<feature type="signal peptide" evidence="3">
    <location>
        <begin position="1"/>
        <end position="19"/>
    </location>
</feature>
<keyword evidence="3" id="KW-0732">Signal</keyword>
<dbReference type="PANTHER" id="PTHR47966:SF74">
    <property type="entry name" value="AGR407CP"/>
    <property type="match status" value="1"/>
</dbReference>
<evidence type="ECO:0000313" key="5">
    <source>
        <dbReference type="EMBL" id="KAK8853383.1"/>
    </source>
</evidence>
<feature type="region of interest" description="Disordered" evidence="2">
    <location>
        <begin position="314"/>
        <end position="335"/>
    </location>
</feature>
<keyword evidence="6" id="KW-1185">Reference proteome</keyword>
<dbReference type="RefSeq" id="XP_066802569.1">
    <property type="nucleotide sequence ID" value="XM_066947190.1"/>
</dbReference>
<dbReference type="Proteomes" id="UP001388673">
    <property type="component" value="Unassembled WGS sequence"/>
</dbReference>
<dbReference type="KEGG" id="kne:92181345"/>
<dbReference type="SUPFAM" id="SSF50630">
    <property type="entry name" value="Acid proteases"/>
    <property type="match status" value="1"/>
</dbReference>
<reference evidence="5 6" key="1">
    <citation type="journal article" date="2024" name="bioRxiv">
        <title>Comparative genomics of Cryptococcus and Kwoniella reveals pathogenesis evolution and contrasting karyotype dynamics via intercentromeric recombination or chromosome fusion.</title>
        <authorList>
            <person name="Coelho M.A."/>
            <person name="David-Palma M."/>
            <person name="Shea T."/>
            <person name="Bowers K."/>
            <person name="McGinley-Smith S."/>
            <person name="Mohammad A.W."/>
            <person name="Gnirke A."/>
            <person name="Yurkov A.M."/>
            <person name="Nowrousian M."/>
            <person name="Sun S."/>
            <person name="Cuomo C.A."/>
            <person name="Heitman J."/>
        </authorList>
    </citation>
    <scope>NUCLEOTIDE SEQUENCE [LARGE SCALE GENOMIC DNA]</scope>
    <source>
        <strain evidence="5 6">CBS 13917</strain>
    </source>
</reference>
<dbReference type="Gene3D" id="2.40.70.10">
    <property type="entry name" value="Acid Proteases"/>
    <property type="match status" value="2"/>
</dbReference>
<dbReference type="InterPro" id="IPR021109">
    <property type="entry name" value="Peptidase_aspartic_dom_sf"/>
</dbReference>